<keyword evidence="1" id="KW-0812">Transmembrane</keyword>
<evidence type="ECO:0000313" key="3">
    <source>
        <dbReference type="Proteomes" id="UP001176961"/>
    </source>
</evidence>
<accession>A0AA36MBF9</accession>
<name>A0AA36MBF9_CYLNA</name>
<keyword evidence="3" id="KW-1185">Reference proteome</keyword>
<feature type="transmembrane region" description="Helical" evidence="1">
    <location>
        <begin position="25"/>
        <end position="42"/>
    </location>
</feature>
<keyword evidence="1" id="KW-0472">Membrane</keyword>
<dbReference type="EMBL" id="CATQJL010000305">
    <property type="protein sequence ID" value="CAJ0603502.1"/>
    <property type="molecule type" value="Genomic_DNA"/>
</dbReference>
<comment type="caution">
    <text evidence="2">The sequence shown here is derived from an EMBL/GenBank/DDBJ whole genome shotgun (WGS) entry which is preliminary data.</text>
</comment>
<dbReference type="AlphaFoldDB" id="A0AA36MBF9"/>
<reference evidence="2" key="1">
    <citation type="submission" date="2023-07" db="EMBL/GenBank/DDBJ databases">
        <authorList>
            <consortium name="CYATHOMIX"/>
        </authorList>
    </citation>
    <scope>NUCLEOTIDE SEQUENCE</scope>
    <source>
        <strain evidence="2">N/A</strain>
    </source>
</reference>
<evidence type="ECO:0000256" key="1">
    <source>
        <dbReference type="SAM" id="Phobius"/>
    </source>
</evidence>
<organism evidence="2 3">
    <name type="scientific">Cylicocyclus nassatus</name>
    <name type="common">Nematode worm</name>
    <dbReference type="NCBI Taxonomy" id="53992"/>
    <lineage>
        <taxon>Eukaryota</taxon>
        <taxon>Metazoa</taxon>
        <taxon>Ecdysozoa</taxon>
        <taxon>Nematoda</taxon>
        <taxon>Chromadorea</taxon>
        <taxon>Rhabditida</taxon>
        <taxon>Rhabditina</taxon>
        <taxon>Rhabditomorpha</taxon>
        <taxon>Strongyloidea</taxon>
        <taxon>Strongylidae</taxon>
        <taxon>Cylicocyclus</taxon>
    </lineage>
</organism>
<evidence type="ECO:0000313" key="2">
    <source>
        <dbReference type="EMBL" id="CAJ0603502.1"/>
    </source>
</evidence>
<sequence>MEPKELNNKKDGWYDKRQPRYKWHYFKSLIFLFLAVNVDVVMPDISKNNTNNNNQSYSSHPEILIKQNQEIDNNIRQNPAQIPNIPAFYRQDIPALMARPANPFLN</sequence>
<proteinExistence type="predicted"/>
<dbReference type="Proteomes" id="UP001176961">
    <property type="component" value="Unassembled WGS sequence"/>
</dbReference>
<keyword evidence="1" id="KW-1133">Transmembrane helix</keyword>
<protein>
    <submittedName>
        <fullName evidence="2">Uncharacterized protein</fullName>
    </submittedName>
</protein>
<gene>
    <name evidence="2" type="ORF">CYNAS_LOCUS15485</name>
</gene>